<organism evidence="3 4">
    <name type="scientific">Neisseria weaveri</name>
    <dbReference type="NCBI Taxonomy" id="28091"/>
    <lineage>
        <taxon>Bacteria</taxon>
        <taxon>Pseudomonadati</taxon>
        <taxon>Pseudomonadota</taxon>
        <taxon>Betaproteobacteria</taxon>
        <taxon>Neisseriales</taxon>
        <taxon>Neisseriaceae</taxon>
        <taxon>Neisseria</taxon>
    </lineage>
</organism>
<keyword evidence="2" id="KW-0732">Signal</keyword>
<evidence type="ECO:0000256" key="1">
    <source>
        <dbReference type="SAM" id="MobiDB-lite"/>
    </source>
</evidence>
<evidence type="ECO:0000313" key="4">
    <source>
        <dbReference type="Proteomes" id="UP000272771"/>
    </source>
</evidence>
<dbReference type="RefSeq" id="WP_004285130.1">
    <property type="nucleotide sequence ID" value="NZ_CAUJRG010000009.1"/>
</dbReference>
<sequence length="85" mass="9450">MNKTVFSFSPLLVLASAFAAAESGSPMPKWDHNNDSGTIIGLQEVQYSGVKPTVKEDSRVKFIYPNTEKQTDNGAYQPLRRTESR</sequence>
<feature type="signal peptide" evidence="2">
    <location>
        <begin position="1"/>
        <end position="21"/>
    </location>
</feature>
<dbReference type="EMBL" id="LR134533">
    <property type="protein sequence ID" value="VEJ51376.1"/>
    <property type="molecule type" value="Genomic_DNA"/>
</dbReference>
<dbReference type="Proteomes" id="UP000272771">
    <property type="component" value="Chromosome"/>
</dbReference>
<feature type="region of interest" description="Disordered" evidence="1">
    <location>
        <begin position="66"/>
        <end position="85"/>
    </location>
</feature>
<proteinExistence type="predicted"/>
<name>A0A3S4ZDI5_9NEIS</name>
<dbReference type="KEGG" id="nwe:SAMEA3174300_1888"/>
<accession>A0A3S4ZDI5</accession>
<keyword evidence="4" id="KW-1185">Reference proteome</keyword>
<dbReference type="AlphaFoldDB" id="A0A3S4ZDI5"/>
<dbReference type="OrthoDB" id="8606029at2"/>
<feature type="chain" id="PRO_5018731977" evidence="2">
    <location>
        <begin position="22"/>
        <end position="85"/>
    </location>
</feature>
<evidence type="ECO:0000313" key="3">
    <source>
        <dbReference type="EMBL" id="VEJ51376.1"/>
    </source>
</evidence>
<gene>
    <name evidence="3" type="ORF">NCTC12742_01260</name>
</gene>
<reference evidence="3 4" key="1">
    <citation type="submission" date="2018-12" db="EMBL/GenBank/DDBJ databases">
        <authorList>
            <consortium name="Pathogen Informatics"/>
        </authorList>
    </citation>
    <scope>NUCLEOTIDE SEQUENCE [LARGE SCALE GENOMIC DNA]</scope>
    <source>
        <strain evidence="3 4">NCTC12742</strain>
    </source>
</reference>
<protein>
    <submittedName>
        <fullName evidence="3">Uncharacterized protein</fullName>
    </submittedName>
</protein>
<evidence type="ECO:0000256" key="2">
    <source>
        <dbReference type="SAM" id="SignalP"/>
    </source>
</evidence>